<dbReference type="RefSeq" id="WP_170150955.1">
    <property type="nucleotide sequence ID" value="NZ_QXDC01000002.1"/>
</dbReference>
<keyword evidence="2" id="KW-1185">Reference proteome</keyword>
<name>A0A397PBN6_9SPHN</name>
<reference evidence="1 2" key="1">
    <citation type="submission" date="2018-08" db="EMBL/GenBank/DDBJ databases">
        <title>Genomic Encyclopedia of Type Strains, Phase IV (KMG-IV): sequencing the most valuable type-strain genomes for metagenomic binning, comparative biology and taxonomic classification.</title>
        <authorList>
            <person name="Goeker M."/>
        </authorList>
    </citation>
    <scope>NUCLEOTIDE SEQUENCE [LARGE SCALE GENOMIC DNA]</scope>
    <source>
        <strain evidence="1 2">DSM 25527</strain>
    </source>
</reference>
<gene>
    <name evidence="1" type="ORF">DFR49_1534</name>
</gene>
<dbReference type="AlphaFoldDB" id="A0A397PBN6"/>
<accession>A0A397PBN6</accession>
<evidence type="ECO:0000313" key="1">
    <source>
        <dbReference type="EMBL" id="RIA46970.1"/>
    </source>
</evidence>
<proteinExistence type="predicted"/>
<evidence type="ECO:0000313" key="2">
    <source>
        <dbReference type="Proteomes" id="UP000266568"/>
    </source>
</evidence>
<dbReference type="Proteomes" id="UP000266568">
    <property type="component" value="Unassembled WGS sequence"/>
</dbReference>
<organism evidence="1 2">
    <name type="scientific">Hephaestia caeni</name>
    <dbReference type="NCBI Taxonomy" id="645617"/>
    <lineage>
        <taxon>Bacteria</taxon>
        <taxon>Pseudomonadati</taxon>
        <taxon>Pseudomonadota</taxon>
        <taxon>Alphaproteobacteria</taxon>
        <taxon>Sphingomonadales</taxon>
        <taxon>Sphingomonadaceae</taxon>
        <taxon>Hephaestia</taxon>
    </lineage>
</organism>
<protein>
    <submittedName>
        <fullName evidence="1">H-NS histone family protein</fullName>
    </submittedName>
</protein>
<sequence>MATLDELLKQKDDLDKKIEAARSAERAKSILEVVAMCERYGIKYADLKPHMTKQRAKRGGKAAANSSAV</sequence>
<dbReference type="EMBL" id="QXDC01000002">
    <property type="protein sequence ID" value="RIA46970.1"/>
    <property type="molecule type" value="Genomic_DNA"/>
</dbReference>
<comment type="caution">
    <text evidence="1">The sequence shown here is derived from an EMBL/GenBank/DDBJ whole genome shotgun (WGS) entry which is preliminary data.</text>
</comment>